<keyword evidence="3" id="KW-0804">Transcription</keyword>
<dbReference type="EMBL" id="WTYA01000007">
    <property type="protein sequence ID" value="MXP29278.1"/>
    <property type="molecule type" value="Genomic_DNA"/>
</dbReference>
<dbReference type="OrthoDB" id="8684664at2"/>
<dbReference type="InterPro" id="IPR036388">
    <property type="entry name" value="WH-like_DNA-bd_sf"/>
</dbReference>
<organism evidence="5 6">
    <name type="scientific">Qipengyuania algicida</name>
    <dbReference type="NCBI Taxonomy" id="1836209"/>
    <lineage>
        <taxon>Bacteria</taxon>
        <taxon>Pseudomonadati</taxon>
        <taxon>Pseudomonadota</taxon>
        <taxon>Alphaproteobacteria</taxon>
        <taxon>Sphingomonadales</taxon>
        <taxon>Erythrobacteraceae</taxon>
        <taxon>Qipengyuania</taxon>
    </lineage>
</organism>
<dbReference type="Proteomes" id="UP000439780">
    <property type="component" value="Unassembled WGS sequence"/>
</dbReference>
<gene>
    <name evidence="5" type="ORF">GRI58_10645</name>
</gene>
<dbReference type="SUPFAM" id="SSF46785">
    <property type="entry name" value="Winged helix' DNA-binding domain"/>
    <property type="match status" value="1"/>
</dbReference>
<dbReference type="SMART" id="SM00347">
    <property type="entry name" value="HTH_MARR"/>
    <property type="match status" value="1"/>
</dbReference>
<dbReference type="PROSITE" id="PS50995">
    <property type="entry name" value="HTH_MARR_2"/>
    <property type="match status" value="1"/>
</dbReference>
<dbReference type="GO" id="GO:0003677">
    <property type="term" value="F:DNA binding"/>
    <property type="evidence" value="ECO:0007669"/>
    <property type="project" value="UniProtKB-KW"/>
</dbReference>
<accession>A0A845AQT7</accession>
<dbReference type="PANTHER" id="PTHR42756">
    <property type="entry name" value="TRANSCRIPTIONAL REGULATOR, MARR"/>
    <property type="match status" value="1"/>
</dbReference>
<evidence type="ECO:0000313" key="6">
    <source>
        <dbReference type="Proteomes" id="UP000439780"/>
    </source>
</evidence>
<protein>
    <submittedName>
        <fullName evidence="5">MarR family transcriptional regulator</fullName>
    </submittedName>
</protein>
<feature type="domain" description="HTH marR-type" evidence="4">
    <location>
        <begin position="35"/>
        <end position="167"/>
    </location>
</feature>
<dbReference type="AlphaFoldDB" id="A0A845AQT7"/>
<evidence type="ECO:0000256" key="3">
    <source>
        <dbReference type="ARBA" id="ARBA00023163"/>
    </source>
</evidence>
<dbReference type="GO" id="GO:0003700">
    <property type="term" value="F:DNA-binding transcription factor activity"/>
    <property type="evidence" value="ECO:0007669"/>
    <property type="project" value="InterPro"/>
</dbReference>
<dbReference type="PANTHER" id="PTHR42756:SF1">
    <property type="entry name" value="TRANSCRIPTIONAL REPRESSOR OF EMRAB OPERON"/>
    <property type="match status" value="1"/>
</dbReference>
<keyword evidence="6" id="KW-1185">Reference proteome</keyword>
<keyword evidence="1" id="KW-0805">Transcription regulation</keyword>
<evidence type="ECO:0000313" key="5">
    <source>
        <dbReference type="EMBL" id="MXP29278.1"/>
    </source>
</evidence>
<evidence type="ECO:0000259" key="4">
    <source>
        <dbReference type="PROSITE" id="PS50995"/>
    </source>
</evidence>
<sequence>MHCGDDQAGLNFIQKRNSLDNRELGDPGTPSFQVEKYPFFLLNRLVSRYNGVIEPRLRGIGLDIPFWRVLMVLGECSPRGVRDISLAAVIPLSTTTRIVQRMAGVGYIAISESSRDARVTEVSLTILGEEKLVEARAVTAPVYAGIINGVSAKDFNRLITILDRFYDNLTAFENVPAPRRGNNAGT</sequence>
<proteinExistence type="predicted"/>
<dbReference type="Gene3D" id="1.10.10.10">
    <property type="entry name" value="Winged helix-like DNA-binding domain superfamily/Winged helix DNA-binding domain"/>
    <property type="match status" value="1"/>
</dbReference>
<evidence type="ECO:0000256" key="1">
    <source>
        <dbReference type="ARBA" id="ARBA00023015"/>
    </source>
</evidence>
<evidence type="ECO:0000256" key="2">
    <source>
        <dbReference type="ARBA" id="ARBA00023125"/>
    </source>
</evidence>
<reference evidence="5 6" key="1">
    <citation type="submission" date="2019-12" db="EMBL/GenBank/DDBJ databases">
        <title>Genomic-based taxomic classification of the family Erythrobacteraceae.</title>
        <authorList>
            <person name="Xu L."/>
        </authorList>
    </citation>
    <scope>NUCLEOTIDE SEQUENCE [LARGE SCALE GENOMIC DNA]</scope>
    <source>
        <strain evidence="5 6">KEMB 9005-328</strain>
    </source>
</reference>
<dbReference type="InterPro" id="IPR000835">
    <property type="entry name" value="HTH_MarR-typ"/>
</dbReference>
<dbReference type="InterPro" id="IPR036390">
    <property type="entry name" value="WH_DNA-bd_sf"/>
</dbReference>
<comment type="caution">
    <text evidence="5">The sequence shown here is derived from an EMBL/GenBank/DDBJ whole genome shotgun (WGS) entry which is preliminary data.</text>
</comment>
<keyword evidence="2" id="KW-0238">DNA-binding</keyword>
<name>A0A845AQT7_9SPHN</name>